<dbReference type="PROSITE" id="PS00517">
    <property type="entry name" value="RNASE_3_1"/>
    <property type="match status" value="1"/>
</dbReference>
<evidence type="ECO:0000256" key="4">
    <source>
        <dbReference type="ARBA" id="ARBA00022664"/>
    </source>
</evidence>
<dbReference type="InterPro" id="IPR000999">
    <property type="entry name" value="RNase_III_dom"/>
</dbReference>
<dbReference type="GO" id="GO:0008033">
    <property type="term" value="P:tRNA processing"/>
    <property type="evidence" value="ECO:0007669"/>
    <property type="project" value="UniProtKB-KW"/>
</dbReference>
<dbReference type="HAMAP" id="MF_00104">
    <property type="entry name" value="RNase_III"/>
    <property type="match status" value="1"/>
</dbReference>
<dbReference type="KEGG" id="bgoe:IFJ75_06390"/>
<dbReference type="InterPro" id="IPR014720">
    <property type="entry name" value="dsRBD_dom"/>
</dbReference>
<dbReference type="AlphaFoldDB" id="A0A975GX45"/>
<dbReference type="PROSITE" id="PS50142">
    <property type="entry name" value="RNASE_3_2"/>
    <property type="match status" value="1"/>
</dbReference>
<dbReference type="EC" id="3.1.26.3" evidence="9"/>
<reference evidence="12" key="1">
    <citation type="submission" date="2020-09" db="EMBL/GenBank/DDBJ databases">
        <title>Brevundimonas sp. LVF2 isolated from a puddle in Goettingen, Germany.</title>
        <authorList>
            <person name="Friedrich I."/>
            <person name="Klassen A."/>
            <person name="Hannes N."/>
            <person name="Schneider D."/>
            <person name="Hertel R."/>
            <person name="Daniel R."/>
        </authorList>
    </citation>
    <scope>NUCLEOTIDE SEQUENCE</scope>
    <source>
        <strain evidence="12">LVF2</strain>
    </source>
</reference>
<accession>A0A975GX45</accession>
<dbReference type="PANTHER" id="PTHR11207:SF0">
    <property type="entry name" value="RIBONUCLEASE 3"/>
    <property type="match status" value="1"/>
</dbReference>
<keyword evidence="9" id="KW-0699">rRNA-binding</keyword>
<keyword evidence="9" id="KW-0963">Cytoplasm</keyword>
<keyword evidence="13" id="KW-1185">Reference proteome</keyword>
<sequence>MANSRTEAVAELVRRLGHDFRDLRLLDRALTHASVGEGVAPQTSKAPRDNERMEFLGDRVLGLLVADRLHTDFPEADEGQLSSRLHTLVDKHACGRVGAALGIGEAVRLSPGETKSGGRRKEGVIADAVEAVLAAVYLDGGLDAARKVFERAWAEELARPPERALTNPKSALQEWSQGQGRPLPSYEITGRSGSDHAPTFTVQVSVPGIEPISASGRSRQDAEKAAAVAMLQREGVI</sequence>
<feature type="domain" description="DRBM" evidence="10">
    <location>
        <begin position="167"/>
        <end position="236"/>
    </location>
</feature>
<keyword evidence="9" id="KW-0819">tRNA processing</keyword>
<dbReference type="GO" id="GO:0006397">
    <property type="term" value="P:mRNA processing"/>
    <property type="evidence" value="ECO:0007669"/>
    <property type="project" value="UniProtKB-UniRule"/>
</dbReference>
<gene>
    <name evidence="9 12" type="primary">rnc</name>
    <name evidence="12" type="ORF">IFJ75_06390</name>
</gene>
<proteinExistence type="inferred from homology"/>
<feature type="binding site" evidence="9">
    <location>
        <position position="130"/>
    </location>
    <ligand>
        <name>Mg(2+)</name>
        <dbReference type="ChEBI" id="CHEBI:18420"/>
    </ligand>
</feature>
<feature type="active site" evidence="9">
    <location>
        <position position="58"/>
    </location>
</feature>
<evidence type="ECO:0000256" key="5">
    <source>
        <dbReference type="ARBA" id="ARBA00022722"/>
    </source>
</evidence>
<feature type="active site" evidence="9">
    <location>
        <position position="130"/>
    </location>
</feature>
<dbReference type="SMART" id="SM00535">
    <property type="entry name" value="RIBOc"/>
    <property type="match status" value="1"/>
</dbReference>
<dbReference type="GO" id="GO:0003725">
    <property type="term" value="F:double-stranded RNA binding"/>
    <property type="evidence" value="ECO:0007669"/>
    <property type="project" value="TreeGrafter"/>
</dbReference>
<dbReference type="GO" id="GO:0046872">
    <property type="term" value="F:metal ion binding"/>
    <property type="evidence" value="ECO:0007669"/>
    <property type="project" value="UniProtKB-KW"/>
</dbReference>
<dbReference type="GO" id="GO:0005737">
    <property type="term" value="C:cytoplasm"/>
    <property type="evidence" value="ECO:0007669"/>
    <property type="project" value="UniProtKB-SubCell"/>
</dbReference>
<name>A0A975GX45_9CAUL</name>
<dbReference type="FunFam" id="1.10.1520.10:FF:000001">
    <property type="entry name" value="Ribonuclease 3"/>
    <property type="match status" value="1"/>
</dbReference>
<evidence type="ECO:0000313" key="13">
    <source>
        <dbReference type="Proteomes" id="UP000663918"/>
    </source>
</evidence>
<dbReference type="SUPFAM" id="SSF69065">
    <property type="entry name" value="RNase III domain-like"/>
    <property type="match status" value="1"/>
</dbReference>
<dbReference type="GO" id="GO:0019843">
    <property type="term" value="F:rRNA binding"/>
    <property type="evidence" value="ECO:0007669"/>
    <property type="project" value="UniProtKB-KW"/>
</dbReference>
<keyword evidence="9" id="KW-0460">Magnesium</keyword>
<evidence type="ECO:0000313" key="12">
    <source>
        <dbReference type="EMBL" id="QTC92499.1"/>
    </source>
</evidence>
<evidence type="ECO:0000256" key="2">
    <source>
        <dbReference type="ARBA" id="ARBA00010183"/>
    </source>
</evidence>
<keyword evidence="5 9" id="KW-0540">Nuclease</keyword>
<evidence type="ECO:0000256" key="6">
    <source>
        <dbReference type="ARBA" id="ARBA00022759"/>
    </source>
</evidence>
<comment type="subunit">
    <text evidence="9">Homodimer.</text>
</comment>
<dbReference type="Pfam" id="PF00035">
    <property type="entry name" value="dsrm"/>
    <property type="match status" value="1"/>
</dbReference>
<keyword evidence="7 9" id="KW-0378">Hydrolase</keyword>
<dbReference type="CDD" id="cd00593">
    <property type="entry name" value="RIBOc"/>
    <property type="match status" value="1"/>
</dbReference>
<dbReference type="SUPFAM" id="SSF54768">
    <property type="entry name" value="dsRNA-binding domain-like"/>
    <property type="match status" value="1"/>
</dbReference>
<dbReference type="Pfam" id="PF14622">
    <property type="entry name" value="Ribonucleas_3_3"/>
    <property type="match status" value="1"/>
</dbReference>
<dbReference type="InterPro" id="IPR036389">
    <property type="entry name" value="RNase_III_sf"/>
</dbReference>
<evidence type="ECO:0000259" key="11">
    <source>
        <dbReference type="PROSITE" id="PS50142"/>
    </source>
</evidence>
<feature type="binding site" evidence="9">
    <location>
        <position position="54"/>
    </location>
    <ligand>
        <name>Mg(2+)</name>
        <dbReference type="ChEBI" id="CHEBI:18420"/>
    </ligand>
</feature>
<comment type="cofactor">
    <cofactor evidence="9">
        <name>Mg(2+)</name>
        <dbReference type="ChEBI" id="CHEBI:18420"/>
    </cofactor>
</comment>
<dbReference type="PROSITE" id="PS50137">
    <property type="entry name" value="DS_RBD"/>
    <property type="match status" value="1"/>
</dbReference>
<evidence type="ECO:0000256" key="8">
    <source>
        <dbReference type="ARBA" id="ARBA00022884"/>
    </source>
</evidence>
<dbReference type="CDD" id="cd10845">
    <property type="entry name" value="DSRM_RNAse_III_family"/>
    <property type="match status" value="1"/>
</dbReference>
<protein>
    <recommendedName>
        <fullName evidence="9">Ribonuclease 3</fullName>
        <ecNumber evidence="9">3.1.26.3</ecNumber>
    </recommendedName>
    <alternativeName>
        <fullName evidence="9">Ribonuclease III</fullName>
        <shortName evidence="9">RNase III</shortName>
    </alternativeName>
</protein>
<dbReference type="RefSeq" id="WP_207931779.1">
    <property type="nucleotide sequence ID" value="NZ_CP062222.1"/>
</dbReference>
<keyword evidence="4 9" id="KW-0507">mRNA processing</keyword>
<dbReference type="NCBIfam" id="TIGR02191">
    <property type="entry name" value="RNaseIII"/>
    <property type="match status" value="1"/>
</dbReference>
<comment type="similarity">
    <text evidence="2">Belongs to the ribonuclease III family.</text>
</comment>
<keyword evidence="9" id="KW-0479">Metal-binding</keyword>
<evidence type="ECO:0000256" key="3">
    <source>
        <dbReference type="ARBA" id="ARBA00022552"/>
    </source>
</evidence>
<evidence type="ECO:0000256" key="1">
    <source>
        <dbReference type="ARBA" id="ARBA00000109"/>
    </source>
</evidence>
<dbReference type="PANTHER" id="PTHR11207">
    <property type="entry name" value="RIBONUCLEASE III"/>
    <property type="match status" value="1"/>
</dbReference>
<dbReference type="InterPro" id="IPR011907">
    <property type="entry name" value="RNase_III"/>
</dbReference>
<dbReference type="Gene3D" id="1.10.1520.10">
    <property type="entry name" value="Ribonuclease III domain"/>
    <property type="match status" value="1"/>
</dbReference>
<dbReference type="Gene3D" id="3.30.160.20">
    <property type="match status" value="1"/>
</dbReference>
<dbReference type="SMART" id="SM00358">
    <property type="entry name" value="DSRM"/>
    <property type="match status" value="1"/>
</dbReference>
<feature type="binding site" evidence="9">
    <location>
        <position position="127"/>
    </location>
    <ligand>
        <name>Mg(2+)</name>
        <dbReference type="ChEBI" id="CHEBI:18420"/>
    </ligand>
</feature>
<organism evidence="12 13">
    <name type="scientific">Brevundimonas goettingensis</name>
    <dbReference type="NCBI Taxonomy" id="2774190"/>
    <lineage>
        <taxon>Bacteria</taxon>
        <taxon>Pseudomonadati</taxon>
        <taxon>Pseudomonadota</taxon>
        <taxon>Alphaproteobacteria</taxon>
        <taxon>Caulobacterales</taxon>
        <taxon>Caulobacteraceae</taxon>
        <taxon>Brevundimonas</taxon>
    </lineage>
</organism>
<comment type="subcellular location">
    <subcellularLocation>
        <location evidence="9">Cytoplasm</location>
    </subcellularLocation>
</comment>
<keyword evidence="8 9" id="KW-0694">RNA-binding</keyword>
<keyword evidence="3 9" id="KW-0698">rRNA processing</keyword>
<dbReference type="GO" id="GO:0004525">
    <property type="term" value="F:ribonuclease III activity"/>
    <property type="evidence" value="ECO:0007669"/>
    <property type="project" value="UniProtKB-UniRule"/>
</dbReference>
<dbReference type="GO" id="GO:0006364">
    <property type="term" value="P:rRNA processing"/>
    <property type="evidence" value="ECO:0007669"/>
    <property type="project" value="UniProtKB-UniRule"/>
</dbReference>
<comment type="function">
    <text evidence="9">Digests double-stranded RNA. Involved in the processing of primary rRNA transcript to yield the immediate precursors to the large and small rRNAs (23S and 16S). Processes some mRNAs, and tRNAs when they are encoded in the rRNA operon. Processes pre-crRNA and tracrRNA of type II CRISPR loci if present in the organism.</text>
</comment>
<keyword evidence="6 9" id="KW-0255">Endonuclease</keyword>
<evidence type="ECO:0000256" key="7">
    <source>
        <dbReference type="ARBA" id="ARBA00022801"/>
    </source>
</evidence>
<dbReference type="Proteomes" id="UP000663918">
    <property type="component" value="Chromosome"/>
</dbReference>
<evidence type="ECO:0000256" key="9">
    <source>
        <dbReference type="HAMAP-Rule" id="MF_00104"/>
    </source>
</evidence>
<dbReference type="GO" id="GO:0010468">
    <property type="term" value="P:regulation of gene expression"/>
    <property type="evidence" value="ECO:0007669"/>
    <property type="project" value="TreeGrafter"/>
</dbReference>
<feature type="domain" description="RNase III" evidence="11">
    <location>
        <begin position="9"/>
        <end position="141"/>
    </location>
</feature>
<evidence type="ECO:0000259" key="10">
    <source>
        <dbReference type="PROSITE" id="PS50137"/>
    </source>
</evidence>
<dbReference type="EMBL" id="CP062222">
    <property type="protein sequence ID" value="QTC92499.1"/>
    <property type="molecule type" value="Genomic_DNA"/>
</dbReference>
<comment type="catalytic activity">
    <reaction evidence="1 9">
        <text>Endonucleolytic cleavage to 5'-phosphomonoester.</text>
        <dbReference type="EC" id="3.1.26.3"/>
    </reaction>
</comment>